<evidence type="ECO:0000313" key="8">
    <source>
        <dbReference type="Proteomes" id="UP001197741"/>
    </source>
</evidence>
<organism evidence="7 8">
    <name type="scientific">Agathobacter rectalis</name>
    <dbReference type="NCBI Taxonomy" id="39491"/>
    <lineage>
        <taxon>Bacteria</taxon>
        <taxon>Bacillati</taxon>
        <taxon>Bacillota</taxon>
        <taxon>Clostridia</taxon>
        <taxon>Lachnospirales</taxon>
        <taxon>Lachnospiraceae</taxon>
        <taxon>Agathobacter</taxon>
    </lineage>
</organism>
<dbReference type="RefSeq" id="WP_306783602.1">
    <property type="nucleotide sequence ID" value="NZ_JAJCJQ010000215.1"/>
</dbReference>
<protein>
    <submittedName>
        <fullName evidence="7">Cytochrome c biogenesis protein ResB</fullName>
    </submittedName>
</protein>
<evidence type="ECO:0000313" key="7">
    <source>
        <dbReference type="EMBL" id="MCB6962602.1"/>
    </source>
</evidence>
<keyword evidence="2" id="KW-0812">Transmembrane</keyword>
<feature type="non-terminal residue" evidence="7">
    <location>
        <position position="70"/>
    </location>
</feature>
<name>A0AAW4URJ6_9FIRM</name>
<sequence length="70" mass="8236">WNFFSSVKTGVWLIVLTLIASALGTVLPQADYIPSNVDPSEYYENQYGWFGKLWYTLGFDNLYNSWWYLL</sequence>
<evidence type="ECO:0000256" key="4">
    <source>
        <dbReference type="ARBA" id="ARBA00022989"/>
    </source>
</evidence>
<dbReference type="PANTHER" id="PTHR31566:SF0">
    <property type="entry name" value="CYTOCHROME C BIOGENESIS PROTEIN CCS1, CHLOROPLASTIC"/>
    <property type="match status" value="1"/>
</dbReference>
<feature type="domain" description="ResB-like" evidence="6">
    <location>
        <begin position="7"/>
        <end position="70"/>
    </location>
</feature>
<accession>A0AAW4URJ6</accession>
<dbReference type="InterPro" id="IPR007816">
    <property type="entry name" value="ResB-like_domain"/>
</dbReference>
<dbReference type="PANTHER" id="PTHR31566">
    <property type="entry name" value="CYTOCHROME C BIOGENESIS PROTEIN CCS1, CHLOROPLASTIC"/>
    <property type="match status" value="1"/>
</dbReference>
<evidence type="ECO:0000256" key="3">
    <source>
        <dbReference type="ARBA" id="ARBA00022748"/>
    </source>
</evidence>
<dbReference type="Proteomes" id="UP001197741">
    <property type="component" value="Unassembled WGS sequence"/>
</dbReference>
<feature type="non-terminal residue" evidence="7">
    <location>
        <position position="1"/>
    </location>
</feature>
<comment type="caution">
    <text evidence="7">The sequence shown here is derived from an EMBL/GenBank/DDBJ whole genome shotgun (WGS) entry which is preliminary data.</text>
</comment>
<evidence type="ECO:0000259" key="6">
    <source>
        <dbReference type="Pfam" id="PF05140"/>
    </source>
</evidence>
<evidence type="ECO:0000256" key="2">
    <source>
        <dbReference type="ARBA" id="ARBA00022692"/>
    </source>
</evidence>
<evidence type="ECO:0000256" key="5">
    <source>
        <dbReference type="ARBA" id="ARBA00023136"/>
    </source>
</evidence>
<dbReference type="GO" id="GO:0016020">
    <property type="term" value="C:membrane"/>
    <property type="evidence" value="ECO:0007669"/>
    <property type="project" value="UniProtKB-SubCell"/>
</dbReference>
<keyword evidence="4" id="KW-1133">Transmembrane helix</keyword>
<keyword evidence="5" id="KW-0472">Membrane</keyword>
<dbReference type="InterPro" id="IPR023494">
    <property type="entry name" value="Cyt_c_bgen_Ccs1/CcsB/ResB"/>
</dbReference>
<keyword evidence="3" id="KW-0201">Cytochrome c-type biogenesis</keyword>
<dbReference type="EMBL" id="JAJCJQ010000215">
    <property type="protein sequence ID" value="MCB6962602.1"/>
    <property type="molecule type" value="Genomic_DNA"/>
</dbReference>
<dbReference type="Pfam" id="PF05140">
    <property type="entry name" value="ResB"/>
    <property type="match status" value="1"/>
</dbReference>
<evidence type="ECO:0000256" key="1">
    <source>
        <dbReference type="ARBA" id="ARBA00004141"/>
    </source>
</evidence>
<reference evidence="7" key="1">
    <citation type="submission" date="2021-10" db="EMBL/GenBank/DDBJ databases">
        <title>Collection of gut derived symbiotic bacterial strains cultured from healthy donors.</title>
        <authorList>
            <person name="Lin H."/>
            <person name="Littmann E."/>
            <person name="Kohout C."/>
            <person name="Pamer E.G."/>
        </authorList>
    </citation>
    <scope>NUCLEOTIDE SEQUENCE</scope>
    <source>
        <strain evidence="7">DFI.7.28A</strain>
    </source>
</reference>
<gene>
    <name evidence="7" type="ORF">LIZ82_17240</name>
</gene>
<comment type="subcellular location">
    <subcellularLocation>
        <location evidence="1">Membrane</location>
        <topology evidence="1">Multi-pass membrane protein</topology>
    </subcellularLocation>
</comment>
<proteinExistence type="predicted"/>
<dbReference type="GO" id="GO:0017004">
    <property type="term" value="P:cytochrome complex assembly"/>
    <property type="evidence" value="ECO:0007669"/>
    <property type="project" value="UniProtKB-KW"/>
</dbReference>
<dbReference type="AlphaFoldDB" id="A0AAW4URJ6"/>